<dbReference type="InParanoid" id="A0A1B6QMI5"/>
<proteinExistence type="predicted"/>
<keyword evidence="2" id="KW-1185">Reference proteome</keyword>
<protein>
    <submittedName>
        <fullName evidence="1">Uncharacterized protein</fullName>
    </submittedName>
</protein>
<reference evidence="1 2" key="1">
    <citation type="journal article" date="2009" name="Nature">
        <title>The Sorghum bicolor genome and the diversification of grasses.</title>
        <authorList>
            <person name="Paterson A.H."/>
            <person name="Bowers J.E."/>
            <person name="Bruggmann R."/>
            <person name="Dubchak I."/>
            <person name="Grimwood J."/>
            <person name="Gundlach H."/>
            <person name="Haberer G."/>
            <person name="Hellsten U."/>
            <person name="Mitros T."/>
            <person name="Poliakov A."/>
            <person name="Schmutz J."/>
            <person name="Spannagl M."/>
            <person name="Tang H."/>
            <person name="Wang X."/>
            <person name="Wicker T."/>
            <person name="Bharti A.K."/>
            <person name="Chapman J."/>
            <person name="Feltus F.A."/>
            <person name="Gowik U."/>
            <person name="Grigoriev I.V."/>
            <person name="Lyons E."/>
            <person name="Maher C.A."/>
            <person name="Martis M."/>
            <person name="Narechania A."/>
            <person name="Otillar R.P."/>
            <person name="Penning B.W."/>
            <person name="Salamov A.A."/>
            <person name="Wang Y."/>
            <person name="Zhang L."/>
            <person name="Carpita N.C."/>
            <person name="Freeling M."/>
            <person name="Gingle A.R."/>
            <person name="Hash C.T."/>
            <person name="Keller B."/>
            <person name="Klein P."/>
            <person name="Kresovich S."/>
            <person name="McCann M.C."/>
            <person name="Ming R."/>
            <person name="Peterson D.G."/>
            <person name="Mehboob-ur-Rahman"/>
            <person name="Ware D."/>
            <person name="Westhoff P."/>
            <person name="Mayer K.F."/>
            <person name="Messing J."/>
            <person name="Rokhsar D.S."/>
        </authorList>
    </citation>
    <scope>NUCLEOTIDE SEQUENCE [LARGE SCALE GENOMIC DNA]</scope>
    <source>
        <strain evidence="2">cv. BTx623</strain>
    </source>
</reference>
<dbReference type="AlphaFoldDB" id="A0A1B6QMI5"/>
<dbReference type="Gramene" id="KXG39131">
    <property type="protein sequence ID" value="KXG39131"/>
    <property type="gene ID" value="SORBI_3001G336400"/>
</dbReference>
<dbReference type="EMBL" id="CM000760">
    <property type="protein sequence ID" value="KXG39131.1"/>
    <property type="molecule type" value="Genomic_DNA"/>
</dbReference>
<accession>A0A1B6QMI5</accession>
<evidence type="ECO:0000313" key="2">
    <source>
        <dbReference type="Proteomes" id="UP000000768"/>
    </source>
</evidence>
<dbReference type="Proteomes" id="UP000000768">
    <property type="component" value="Chromosome 1"/>
</dbReference>
<reference evidence="2" key="2">
    <citation type="journal article" date="2018" name="Plant J.">
        <title>The Sorghum bicolor reference genome: improved assembly, gene annotations, a transcriptome atlas, and signatures of genome organization.</title>
        <authorList>
            <person name="McCormick R.F."/>
            <person name="Truong S.K."/>
            <person name="Sreedasyam A."/>
            <person name="Jenkins J."/>
            <person name="Shu S."/>
            <person name="Sims D."/>
            <person name="Kennedy M."/>
            <person name="Amirebrahimi M."/>
            <person name="Weers B.D."/>
            <person name="McKinley B."/>
            <person name="Mattison A."/>
            <person name="Morishige D.T."/>
            <person name="Grimwood J."/>
            <person name="Schmutz J."/>
            <person name="Mullet J.E."/>
        </authorList>
    </citation>
    <scope>NUCLEOTIDE SEQUENCE [LARGE SCALE GENOMIC DNA]</scope>
    <source>
        <strain evidence="2">cv. BTx623</strain>
    </source>
</reference>
<organism evidence="1 2">
    <name type="scientific">Sorghum bicolor</name>
    <name type="common">Sorghum</name>
    <name type="synonym">Sorghum vulgare</name>
    <dbReference type="NCBI Taxonomy" id="4558"/>
    <lineage>
        <taxon>Eukaryota</taxon>
        <taxon>Viridiplantae</taxon>
        <taxon>Streptophyta</taxon>
        <taxon>Embryophyta</taxon>
        <taxon>Tracheophyta</taxon>
        <taxon>Spermatophyta</taxon>
        <taxon>Magnoliopsida</taxon>
        <taxon>Liliopsida</taxon>
        <taxon>Poales</taxon>
        <taxon>Poaceae</taxon>
        <taxon>PACMAD clade</taxon>
        <taxon>Panicoideae</taxon>
        <taxon>Andropogonodae</taxon>
        <taxon>Andropogoneae</taxon>
        <taxon>Sorghinae</taxon>
        <taxon>Sorghum</taxon>
    </lineage>
</organism>
<sequence length="72" mass="8128">MDTAYRGRAPRHASLQTKDLLLEYCSGQTNHFWQIIMNTCRQPSTKLSQNMGEMGSADLLFPTIIVSCHVIT</sequence>
<gene>
    <name evidence="1" type="ORF">SORBI_3001G336400</name>
</gene>
<evidence type="ECO:0000313" key="1">
    <source>
        <dbReference type="EMBL" id="KXG39131.1"/>
    </source>
</evidence>
<name>A0A1B6QMI5_SORBI</name>